<dbReference type="EMBL" id="LT906435">
    <property type="protein sequence ID" value="SNU89527.1"/>
    <property type="molecule type" value="Genomic_DNA"/>
</dbReference>
<feature type="transmembrane region" description="Helical" evidence="1">
    <location>
        <begin position="83"/>
        <end position="105"/>
    </location>
</feature>
<dbReference type="GeneID" id="88097231"/>
<dbReference type="InterPro" id="IPR032637">
    <property type="entry name" value="Phage_holin-like"/>
</dbReference>
<feature type="transmembrane region" description="Helical" evidence="1">
    <location>
        <begin position="53"/>
        <end position="71"/>
    </location>
</feature>
<name>A0A239SVQ5_9BURK</name>
<evidence type="ECO:0008006" key="4">
    <source>
        <dbReference type="Google" id="ProtNLM"/>
    </source>
</evidence>
<accession>A0A239SVQ5</accession>
<reference evidence="2 3" key="1">
    <citation type="submission" date="2017-06" db="EMBL/GenBank/DDBJ databases">
        <authorList>
            <consortium name="Pathogen Informatics"/>
        </authorList>
    </citation>
    <scope>NUCLEOTIDE SEQUENCE [LARGE SCALE GENOMIC DNA]</scope>
    <source>
        <strain evidence="2 3">NCTC13161</strain>
    </source>
</reference>
<sequence>MTEPVTTNATVATAGVALISLFPGVDAAVVMGAFAGAGVFVLASDDLAPFKRLAFFLISFVAGCLSARLSADLLGWGLPERIAVNPAVGALVAAAVVIKLLLWLIRRAENPDKLLDTFKGGPKS</sequence>
<evidence type="ECO:0000313" key="2">
    <source>
        <dbReference type="EMBL" id="SNU89527.1"/>
    </source>
</evidence>
<protein>
    <recommendedName>
        <fullName evidence="4">Phage holin</fullName>
    </recommendedName>
</protein>
<evidence type="ECO:0000256" key="1">
    <source>
        <dbReference type="SAM" id="Phobius"/>
    </source>
</evidence>
<dbReference type="RefSeq" id="WP_039393536.1">
    <property type="nucleotide sequence ID" value="NZ_CP010431.2"/>
</dbReference>
<feature type="transmembrane region" description="Helical" evidence="1">
    <location>
        <begin position="12"/>
        <end position="41"/>
    </location>
</feature>
<dbReference type="KEGG" id="pspu:NA29_02110"/>
<keyword evidence="3" id="KW-1185">Reference proteome</keyword>
<evidence type="ECO:0000313" key="3">
    <source>
        <dbReference type="Proteomes" id="UP000215126"/>
    </source>
</evidence>
<proteinExistence type="predicted"/>
<keyword evidence="1" id="KW-0812">Transmembrane</keyword>
<dbReference type="Pfam" id="PF16931">
    <property type="entry name" value="Phage_holin_8"/>
    <property type="match status" value="1"/>
</dbReference>
<organism evidence="2 3">
    <name type="scientific">Pandoraea sputorum</name>
    <dbReference type="NCBI Taxonomy" id="93222"/>
    <lineage>
        <taxon>Bacteria</taxon>
        <taxon>Pseudomonadati</taxon>
        <taxon>Pseudomonadota</taxon>
        <taxon>Betaproteobacteria</taxon>
        <taxon>Burkholderiales</taxon>
        <taxon>Burkholderiaceae</taxon>
        <taxon>Pandoraea</taxon>
    </lineage>
</organism>
<dbReference type="AlphaFoldDB" id="A0A239SVQ5"/>
<keyword evidence="1" id="KW-1133">Transmembrane helix</keyword>
<dbReference type="STRING" id="93222.NA29_02110"/>
<gene>
    <name evidence="2" type="ORF">SAMEA4530655_04656</name>
</gene>
<keyword evidence="1" id="KW-0472">Membrane</keyword>
<dbReference type="OrthoDB" id="9023487at2"/>
<dbReference type="Proteomes" id="UP000215126">
    <property type="component" value="Chromosome 1"/>
</dbReference>